<evidence type="ECO:0000256" key="2">
    <source>
        <dbReference type="SAM" id="MobiDB-lite"/>
    </source>
</evidence>
<accession>A0AAD7ZIQ0</accession>
<dbReference type="GO" id="GO:0042058">
    <property type="term" value="P:regulation of epidermal growth factor receptor signaling pathway"/>
    <property type="evidence" value="ECO:0007669"/>
    <property type="project" value="TreeGrafter"/>
</dbReference>
<dbReference type="GO" id="GO:0050708">
    <property type="term" value="P:regulation of protein secretion"/>
    <property type="evidence" value="ECO:0007669"/>
    <property type="project" value="TreeGrafter"/>
</dbReference>
<reference evidence="3" key="1">
    <citation type="journal article" date="2023" name="IScience">
        <title>Live-bearing cockroach genome reveals convergent evolutionary mechanisms linked to viviparity in insects and beyond.</title>
        <authorList>
            <person name="Fouks B."/>
            <person name="Harrison M.C."/>
            <person name="Mikhailova A.A."/>
            <person name="Marchal E."/>
            <person name="English S."/>
            <person name="Carruthers M."/>
            <person name="Jennings E.C."/>
            <person name="Chiamaka E.L."/>
            <person name="Frigard R.A."/>
            <person name="Pippel M."/>
            <person name="Attardo G.M."/>
            <person name="Benoit J.B."/>
            <person name="Bornberg-Bauer E."/>
            <person name="Tobe S.S."/>
        </authorList>
    </citation>
    <scope>NUCLEOTIDE SEQUENCE</scope>
    <source>
        <strain evidence="3">Stay&amp;Tobe</strain>
    </source>
</reference>
<name>A0AAD7ZIQ0_DIPPU</name>
<dbReference type="InterPro" id="IPR051512">
    <property type="entry name" value="Inactive_Rhomboid"/>
</dbReference>
<comment type="similarity">
    <text evidence="1">Belongs to the peptidase S54 family.</text>
</comment>
<dbReference type="PANTHER" id="PTHR45965">
    <property type="entry name" value="INACTIVE RHOMBOID PROTEIN"/>
    <property type="match status" value="1"/>
</dbReference>
<dbReference type="GO" id="GO:0005789">
    <property type="term" value="C:endoplasmic reticulum membrane"/>
    <property type="evidence" value="ECO:0007669"/>
    <property type="project" value="TreeGrafter"/>
</dbReference>
<proteinExistence type="inferred from homology"/>
<keyword evidence="4" id="KW-1185">Reference proteome</keyword>
<feature type="compositionally biased region" description="Pro residues" evidence="2">
    <location>
        <begin position="50"/>
        <end position="62"/>
    </location>
</feature>
<feature type="compositionally biased region" description="Polar residues" evidence="2">
    <location>
        <begin position="93"/>
        <end position="110"/>
    </location>
</feature>
<feature type="non-terminal residue" evidence="3">
    <location>
        <position position="1"/>
    </location>
</feature>
<dbReference type="AlphaFoldDB" id="A0AAD7ZIQ0"/>
<evidence type="ECO:0000313" key="4">
    <source>
        <dbReference type="Proteomes" id="UP001233999"/>
    </source>
</evidence>
<evidence type="ECO:0000313" key="3">
    <source>
        <dbReference type="EMBL" id="KAJ9581253.1"/>
    </source>
</evidence>
<organism evidence="3 4">
    <name type="scientific">Diploptera punctata</name>
    <name type="common">Pacific beetle cockroach</name>
    <dbReference type="NCBI Taxonomy" id="6984"/>
    <lineage>
        <taxon>Eukaryota</taxon>
        <taxon>Metazoa</taxon>
        <taxon>Ecdysozoa</taxon>
        <taxon>Arthropoda</taxon>
        <taxon>Hexapoda</taxon>
        <taxon>Insecta</taxon>
        <taxon>Pterygota</taxon>
        <taxon>Neoptera</taxon>
        <taxon>Polyneoptera</taxon>
        <taxon>Dictyoptera</taxon>
        <taxon>Blattodea</taxon>
        <taxon>Blaberoidea</taxon>
        <taxon>Blaberidae</taxon>
        <taxon>Diplopterinae</taxon>
        <taxon>Diploptera</taxon>
    </lineage>
</organism>
<reference evidence="3" key="2">
    <citation type="submission" date="2023-05" db="EMBL/GenBank/DDBJ databases">
        <authorList>
            <person name="Fouks B."/>
        </authorList>
    </citation>
    <scope>NUCLEOTIDE SEQUENCE</scope>
    <source>
        <strain evidence="3">Stay&amp;Tobe</strain>
        <tissue evidence="3">Testes</tissue>
    </source>
</reference>
<protein>
    <submittedName>
        <fullName evidence="3">Uncharacterized protein</fullName>
    </submittedName>
</protein>
<feature type="compositionally biased region" description="Polar residues" evidence="2">
    <location>
        <begin position="213"/>
        <end position="222"/>
    </location>
</feature>
<feature type="region of interest" description="Disordered" evidence="2">
    <location>
        <begin position="178"/>
        <end position="232"/>
    </location>
</feature>
<sequence>STSLSFPWRAVGQQQQGQSQGQQQQQQQQQGTPPVTTSTGTAGSSQQVVPPSPAGTPPPSAPPACSSGSQHTPVVSYTNHQGAGVSLERSISAPASSHHSVVNRPPLQQQHGDHPPRPPLGRSMSRTEVVKKYIKRETAVFFGVEESKEEDQRKRWLDRRKRLASRKYGSLREEYMTPTRRLQPPPDRMSAPTRDTFASGRPDVLPGGRESLESTGGPQASTPPRWAEPPVRRKESVARMTFGGLALVVAIFKSVRPRGDKTMVCANATMIANTSNSANAAGPNHNHRGSSPVNVVDGKALPTPSDGTDELQDVSYLHDIVVLLLHDIGRDHRRKAGSGPEVIRHPLLRPVPAHHRPVKTRYGSWRRTPLEMSDSGPEVGCSRIWSRVLDRVFDNSNRRQYGMGVVGRFFGRSMKRSVTDRAAVKEQLDDIEDHRPFFTYWVRRYKSSFLSYHLRAMDWGLLALTSTIGLDRRERIAFEKLSEVVDEILCDSDCSELLWNEDSDDEIIYSDNVTVHATDGRNIR</sequence>
<feature type="compositionally biased region" description="Polar residues" evidence="2">
    <location>
        <begin position="70"/>
        <end position="81"/>
    </location>
</feature>
<evidence type="ECO:0000256" key="1">
    <source>
        <dbReference type="ARBA" id="ARBA00009045"/>
    </source>
</evidence>
<feature type="region of interest" description="Disordered" evidence="2">
    <location>
        <begin position="1"/>
        <end position="125"/>
    </location>
</feature>
<comment type="caution">
    <text evidence="3">The sequence shown here is derived from an EMBL/GenBank/DDBJ whole genome shotgun (WGS) entry which is preliminary data.</text>
</comment>
<feature type="compositionally biased region" description="Low complexity" evidence="2">
    <location>
        <begin position="10"/>
        <end position="47"/>
    </location>
</feature>
<dbReference type="PANTHER" id="PTHR45965:SF3">
    <property type="entry name" value="INACTIVE RHOMBOID PROTEIN 1"/>
    <property type="match status" value="1"/>
</dbReference>
<dbReference type="Proteomes" id="UP001233999">
    <property type="component" value="Unassembled WGS sequence"/>
</dbReference>
<dbReference type="EMBL" id="JASPKZ010007966">
    <property type="protein sequence ID" value="KAJ9581253.1"/>
    <property type="molecule type" value="Genomic_DNA"/>
</dbReference>
<gene>
    <name evidence="3" type="ORF">L9F63_023579</name>
</gene>